<dbReference type="PRINTS" id="PR00420">
    <property type="entry name" value="RNGMNOXGNASE"/>
</dbReference>
<dbReference type="EMBL" id="JAFREP010000003">
    <property type="protein sequence ID" value="MBO1317645.1"/>
    <property type="molecule type" value="Genomic_DNA"/>
</dbReference>
<feature type="domain" description="FAD dependent oxidoreductase" evidence="1">
    <location>
        <begin position="7"/>
        <end position="37"/>
    </location>
</feature>
<evidence type="ECO:0000313" key="3">
    <source>
        <dbReference type="Proteomes" id="UP000664417"/>
    </source>
</evidence>
<dbReference type="GO" id="GO:0004497">
    <property type="term" value="F:monooxygenase activity"/>
    <property type="evidence" value="ECO:0007669"/>
    <property type="project" value="UniProtKB-KW"/>
</dbReference>
<dbReference type="Gene3D" id="3.50.50.60">
    <property type="entry name" value="FAD/NAD(P)-binding domain"/>
    <property type="match status" value="1"/>
</dbReference>
<dbReference type="Proteomes" id="UP000664417">
    <property type="component" value="Unassembled WGS sequence"/>
</dbReference>
<dbReference type="SUPFAM" id="SSF51905">
    <property type="entry name" value="FAD/NAD(P)-binding domain"/>
    <property type="match status" value="1"/>
</dbReference>
<comment type="caution">
    <text evidence="2">The sequence shown here is derived from an EMBL/GenBank/DDBJ whole genome shotgun (WGS) entry which is preliminary data.</text>
</comment>
<proteinExistence type="predicted"/>
<dbReference type="Pfam" id="PF01266">
    <property type="entry name" value="DAO"/>
    <property type="match status" value="1"/>
</dbReference>
<dbReference type="InterPro" id="IPR050407">
    <property type="entry name" value="Geranylgeranyl_reductase"/>
</dbReference>
<keyword evidence="2" id="KW-0560">Oxidoreductase</keyword>
<dbReference type="InterPro" id="IPR036188">
    <property type="entry name" value="FAD/NAD-bd_sf"/>
</dbReference>
<protein>
    <submittedName>
        <fullName evidence="2">FAD-dependent monooxygenase</fullName>
    </submittedName>
</protein>
<sequence length="357" mass="38841">MTSSQPIAVVGGGIAGLNVALRLLRAGHAVTLFEKQRGPIDKVCGEGVLPFGVKHLEDLGLAVVLRQLGAPFHGIEYRMGTRRVAGSFADGEHGIGISRFEIDRLFRARCAAFDAFERVEGRKVTREDLTDFAQVIAADGVHSPLARACGRRVRMGRRLGVRFRVQAPAPPRVRVSFFDFGEMYITPVAADAISVAMLLEGDRVPHGKKLQSWCMTQFQRAFPEYDGAVDHFATRGHIVASFAGPRPDFHLVGDALHTFDPISGAGMSAALAGGAACVTHLHDARAYFQAMAPLVGSVRNFTRVILAFRGGGLRTRLMLARLGRAPTTFDRILALHDGVHQPWQLGLRAALPLLRPW</sequence>
<dbReference type="InterPro" id="IPR006076">
    <property type="entry name" value="FAD-dep_OxRdtase"/>
</dbReference>
<keyword evidence="2" id="KW-0503">Monooxygenase</keyword>
<name>A0A8J7QDK4_9BACT</name>
<dbReference type="PANTHER" id="PTHR42685:SF19">
    <property type="entry name" value="POSSIBLE OXIDOREDUCTASE"/>
    <property type="match status" value="1"/>
</dbReference>
<dbReference type="RefSeq" id="WP_207857008.1">
    <property type="nucleotide sequence ID" value="NZ_JAFREP010000003.1"/>
</dbReference>
<accession>A0A8J7QDK4</accession>
<dbReference type="AlphaFoldDB" id="A0A8J7QDK4"/>
<evidence type="ECO:0000313" key="2">
    <source>
        <dbReference type="EMBL" id="MBO1317645.1"/>
    </source>
</evidence>
<reference evidence="2" key="1">
    <citation type="submission" date="2021-03" db="EMBL/GenBank/DDBJ databases">
        <authorList>
            <person name="Wang G."/>
        </authorList>
    </citation>
    <scope>NUCLEOTIDE SEQUENCE</scope>
    <source>
        <strain evidence="2">KCTC 12899</strain>
    </source>
</reference>
<evidence type="ECO:0000259" key="1">
    <source>
        <dbReference type="Pfam" id="PF01266"/>
    </source>
</evidence>
<gene>
    <name evidence="2" type="ORF">J3U88_04165</name>
</gene>
<keyword evidence="3" id="KW-1185">Reference proteome</keyword>
<dbReference type="PANTHER" id="PTHR42685">
    <property type="entry name" value="GERANYLGERANYL DIPHOSPHATE REDUCTASE"/>
    <property type="match status" value="1"/>
</dbReference>
<organism evidence="2 3">
    <name type="scientific">Acanthopleuribacter pedis</name>
    <dbReference type="NCBI Taxonomy" id="442870"/>
    <lineage>
        <taxon>Bacteria</taxon>
        <taxon>Pseudomonadati</taxon>
        <taxon>Acidobacteriota</taxon>
        <taxon>Holophagae</taxon>
        <taxon>Acanthopleuribacterales</taxon>
        <taxon>Acanthopleuribacteraceae</taxon>
        <taxon>Acanthopleuribacter</taxon>
    </lineage>
</organism>